<comment type="caution">
    <text evidence="2">The sequence shown here is derived from an EMBL/GenBank/DDBJ whole genome shotgun (WGS) entry which is preliminary data.</text>
</comment>
<sequence length="303" mass="34064">MFERVRVLLVCRATFDVEAVDDVVVSLYSGRFVKALIYLCREFEWARSFYEVRASVKPFSVSPLYVVSGSRRRYILDGGAMLSSGSRAWFDMSFVLSDSSKLDSIASGGECLVSIWGRRVRVSLKTLEFTPLKSLSIGFADSGKQLIKMVFHTPVLLSSKLMAPPLESFRKRLEKAENLYILYPSTSHICNYLSKLWRSATGETLFGGPSDEWSDYFLGRLCEVVLTPIDLDVKPRTVKYDEKRSIRGFIGYAILKLTISKRKIVEKIDKLMALANIFGIGKSRSIGFGVTTASAIPINELQQ</sequence>
<proteinExistence type="predicted"/>
<dbReference type="EMBL" id="JASNVW010000005">
    <property type="protein sequence ID" value="MDK6029192.1"/>
    <property type="molecule type" value="Genomic_DNA"/>
</dbReference>
<evidence type="ECO:0000313" key="2">
    <source>
        <dbReference type="EMBL" id="MDK6029192.1"/>
    </source>
</evidence>
<evidence type="ECO:0000259" key="1">
    <source>
        <dbReference type="Pfam" id="PF10040"/>
    </source>
</evidence>
<dbReference type="InterPro" id="IPR019267">
    <property type="entry name" value="CRISPR-assoc_Cas6_C"/>
</dbReference>
<gene>
    <name evidence="2" type="primary">cas6</name>
    <name evidence="2" type="ORF">QPL79_07430</name>
</gene>
<accession>A0ABD4Z8C9</accession>
<name>A0ABD4Z8C9_9CREN</name>
<keyword evidence="3" id="KW-1185">Reference proteome</keyword>
<protein>
    <submittedName>
        <fullName evidence="2">CRISPR system precrRNA processing endoribonuclease RAMP protein Cas6</fullName>
    </submittedName>
</protein>
<evidence type="ECO:0000313" key="3">
    <source>
        <dbReference type="Proteomes" id="UP001529235"/>
    </source>
</evidence>
<reference evidence="2 3" key="1">
    <citation type="submission" date="2023-05" db="EMBL/GenBank/DDBJ databases">
        <title>A new hyperthermophilic archaea 'Ignisphaera cupida' sp. nov. and description of the family 'Ignisphaeraceae' fam. nov.</title>
        <authorList>
            <person name="Podosokorskaya O.A."/>
            <person name="Elcheninov A.G."/>
            <person name="Klukina A."/>
            <person name="Merkel A.Y."/>
        </authorList>
    </citation>
    <scope>NUCLEOTIDE SEQUENCE [LARGE SCALE GENOMIC DNA]</scope>
    <source>
        <strain evidence="2 3">4213-co</strain>
    </source>
</reference>
<organism evidence="2 3">
    <name type="scientific">Ignisphaera cupida</name>
    <dbReference type="NCBI Taxonomy" id="3050454"/>
    <lineage>
        <taxon>Archaea</taxon>
        <taxon>Thermoproteota</taxon>
        <taxon>Thermoprotei</taxon>
        <taxon>Desulfurococcales</taxon>
        <taxon>Desulfurococcaceae</taxon>
        <taxon>Ignisphaera</taxon>
    </lineage>
</organism>
<dbReference type="Proteomes" id="UP001529235">
    <property type="component" value="Unassembled WGS sequence"/>
</dbReference>
<dbReference type="AlphaFoldDB" id="A0ABD4Z8C9"/>
<dbReference type="RefSeq" id="WP_285274177.1">
    <property type="nucleotide sequence ID" value="NZ_JASNVW010000005.1"/>
</dbReference>
<dbReference type="Gene3D" id="2.40.30.310">
    <property type="match status" value="1"/>
</dbReference>
<feature type="domain" description="CRISPR-associated protein Cas6 C-terminal" evidence="1">
    <location>
        <begin position="151"/>
        <end position="290"/>
    </location>
</feature>
<dbReference type="Gene3D" id="3.30.70.1900">
    <property type="match status" value="1"/>
</dbReference>
<dbReference type="Pfam" id="PF10040">
    <property type="entry name" value="CRISPR_Cas6"/>
    <property type="match status" value="1"/>
</dbReference>